<protein>
    <recommendedName>
        <fullName evidence="2">Exonuclease domain-containing protein</fullName>
    </recommendedName>
</protein>
<reference evidence="3 4" key="1">
    <citation type="journal article" date="2023" name="Commun. Biol.">
        <title>Genome analysis of Parmales, the sister group of diatoms, reveals the evolutionary specialization of diatoms from phago-mixotrophs to photoautotrophs.</title>
        <authorList>
            <person name="Ban H."/>
            <person name="Sato S."/>
            <person name="Yoshikawa S."/>
            <person name="Yamada K."/>
            <person name="Nakamura Y."/>
            <person name="Ichinomiya M."/>
            <person name="Sato N."/>
            <person name="Blanc-Mathieu R."/>
            <person name="Endo H."/>
            <person name="Kuwata A."/>
            <person name="Ogata H."/>
        </authorList>
    </citation>
    <scope>NUCLEOTIDE SEQUENCE [LARGE SCALE GENOMIC DNA]</scope>
</reference>
<dbReference type="Proteomes" id="UP001165060">
    <property type="component" value="Unassembled WGS sequence"/>
</dbReference>
<feature type="non-terminal residue" evidence="3">
    <location>
        <position position="975"/>
    </location>
</feature>
<dbReference type="InterPro" id="IPR036397">
    <property type="entry name" value="RNaseH_sf"/>
</dbReference>
<accession>A0ABQ6MVX6</accession>
<dbReference type="InterPro" id="IPR050785">
    <property type="entry name" value="PAN2-PAN3_catalytic_subunit"/>
</dbReference>
<dbReference type="InterPro" id="IPR013520">
    <property type="entry name" value="Ribonucl_H"/>
</dbReference>
<evidence type="ECO:0000256" key="1">
    <source>
        <dbReference type="SAM" id="MobiDB-lite"/>
    </source>
</evidence>
<evidence type="ECO:0000313" key="3">
    <source>
        <dbReference type="EMBL" id="GMI33586.1"/>
    </source>
</evidence>
<dbReference type="InterPro" id="IPR012337">
    <property type="entry name" value="RNaseH-like_sf"/>
</dbReference>
<dbReference type="EMBL" id="BRYB01004573">
    <property type="protein sequence ID" value="GMI33586.1"/>
    <property type="molecule type" value="Genomic_DNA"/>
</dbReference>
<dbReference type="Gene3D" id="3.90.70.10">
    <property type="entry name" value="Cysteine proteinases"/>
    <property type="match status" value="1"/>
</dbReference>
<dbReference type="PANTHER" id="PTHR15728:SF0">
    <property type="entry name" value="PAN2-PAN3 DEADENYLATION COMPLEX CATALYTIC SUBUNIT PAN2"/>
    <property type="match status" value="1"/>
</dbReference>
<dbReference type="Pfam" id="PF13423">
    <property type="entry name" value="UCH_1"/>
    <property type="match status" value="1"/>
</dbReference>
<dbReference type="InterPro" id="IPR028881">
    <property type="entry name" value="PAN2_UCH_dom"/>
</dbReference>
<dbReference type="Gene3D" id="3.30.420.10">
    <property type="entry name" value="Ribonuclease H-like superfamily/Ribonuclease H"/>
    <property type="match status" value="1"/>
</dbReference>
<comment type="caution">
    <text evidence="3">The sequence shown here is derived from an EMBL/GenBank/DDBJ whole genome shotgun (WGS) entry which is preliminary data.</text>
</comment>
<feature type="region of interest" description="Disordered" evidence="1">
    <location>
        <begin position="689"/>
        <end position="723"/>
    </location>
</feature>
<gene>
    <name evidence="3" type="ORF">TeGR_g11021</name>
</gene>
<feature type="compositionally biased region" description="Basic and acidic residues" evidence="1">
    <location>
        <begin position="466"/>
        <end position="484"/>
    </location>
</feature>
<evidence type="ECO:0000259" key="2">
    <source>
        <dbReference type="SMART" id="SM00479"/>
    </source>
</evidence>
<dbReference type="SUPFAM" id="SSF53098">
    <property type="entry name" value="Ribonuclease H-like"/>
    <property type="match status" value="1"/>
</dbReference>
<dbReference type="SUPFAM" id="SSF54001">
    <property type="entry name" value="Cysteine proteinases"/>
    <property type="match status" value="1"/>
</dbReference>
<feature type="region of interest" description="Disordered" evidence="1">
    <location>
        <begin position="555"/>
        <end position="574"/>
    </location>
</feature>
<feature type="compositionally biased region" description="Polar residues" evidence="1">
    <location>
        <begin position="486"/>
        <end position="497"/>
    </location>
</feature>
<dbReference type="SMART" id="SM00479">
    <property type="entry name" value="EXOIII"/>
    <property type="match status" value="1"/>
</dbReference>
<feature type="compositionally biased region" description="Basic residues" evidence="1">
    <location>
        <begin position="704"/>
        <end position="714"/>
    </location>
</feature>
<organism evidence="3 4">
    <name type="scientific">Tetraparma gracilis</name>
    <dbReference type="NCBI Taxonomy" id="2962635"/>
    <lineage>
        <taxon>Eukaryota</taxon>
        <taxon>Sar</taxon>
        <taxon>Stramenopiles</taxon>
        <taxon>Ochrophyta</taxon>
        <taxon>Bolidophyceae</taxon>
        <taxon>Parmales</taxon>
        <taxon>Triparmaceae</taxon>
        <taxon>Tetraparma</taxon>
    </lineage>
</organism>
<dbReference type="Pfam" id="PF00929">
    <property type="entry name" value="RNase_T"/>
    <property type="match status" value="1"/>
</dbReference>
<proteinExistence type="predicted"/>
<dbReference type="InterPro" id="IPR038765">
    <property type="entry name" value="Papain-like_cys_pep_sf"/>
</dbReference>
<dbReference type="PANTHER" id="PTHR15728">
    <property type="entry name" value="DEADENYLATION COMPLEX CATALYTIC SUBUNIT PAN2"/>
    <property type="match status" value="1"/>
</dbReference>
<name>A0ABQ6MVX6_9STRA</name>
<evidence type="ECO:0000313" key="4">
    <source>
        <dbReference type="Proteomes" id="UP001165060"/>
    </source>
</evidence>
<sequence length="975" mass="107296">MLLNSAANPQNPFNLYSVVSSPLLSYLPDDSAGEEGKDMHSWHGLEKSKLENPLHRRILSEKLRKKLAEVGKKNEFVNHIRSADLLPKDSAPRSNHNHLIYDESAAKEVYDLKADPRKRALVQNKVINPNIPPSYRLTTRPTGGNAAQFEFSYTKHNDTDMWPGWDAGNNTPNAYASPVLVLMYFVPELRASLLREQFQHRIFEDDAKAVAGGVGAPKFGALSAELGFLFHQMDSLSNFSLTTPDKDVGAFSPANFFATFSLLPEAAALALLDGSSTAVKKPRRIEAFYRFLVLHLDQEMVPEADGMRVVDSLQGFSFETVNEFVGGDSSTAEPTTHSNKALTVELNYDKFVGRKVADSLKNPFFSDVLSSTLCKESRMRAWCNETRAYETVVQKKSIGSLPGILALQCSCAGGDPASIVWKGQNEAGGTWLPDVIEIECLADGSVSVAERVVDAEGNKKTWYLSEKGERSEKPPAPPGRERAASIESNQSNTSSVYSEKVNKRKYQIIGVVSYVKNDEETEGHHVAHVKVPKSYVARVLQRQGDECEHAAEEIASEQFKSRKPSHQRDSPNLDGVTENLAAASLDAEAGEAAPEAAPEAEAEAEQKEAAANLSMASRLSPRVLSERIAEIREKATAMANDPREEEEQWVLFNGFVVTKTEVPEVLAFNSDWREPCLLLFRSIDEAPLLPSPVSSPANTTSKKQAGKYKKKKNKVTPPPLPPSLQSLDNFIMSPEMLLKAGTPHGDLSIPLSVMNAPPINNQPSTASFGNFSLLPGKGDLCAIDTEFVSVQHEDSVLTANGGKIVTMASRSALARISVIDCRSGNTIIDDWVLPQEPVVDYLTRFSGITPNDLDPTTSTRHLISTRTAYLKLRLLVDRGVKLLGHGLKTDFSIVNVFVPPAQIIDTVVIFNQARARMISLRFLVNYLLGEDANFQTDTHDSVEDARAALAVYKRAVELKREGDFDRALTKLYEWG</sequence>
<feature type="domain" description="Exonuclease" evidence="2">
    <location>
        <begin position="779"/>
        <end position="961"/>
    </location>
</feature>
<keyword evidence="4" id="KW-1185">Reference proteome</keyword>
<feature type="region of interest" description="Disordered" evidence="1">
    <location>
        <begin position="465"/>
        <end position="498"/>
    </location>
</feature>